<gene>
    <name evidence="16" type="ordered locus">Btus_0130</name>
</gene>
<dbReference type="GO" id="GO:0009001">
    <property type="term" value="F:serine O-acetyltransferase activity"/>
    <property type="evidence" value="ECO:0007669"/>
    <property type="project" value="UniProtKB-EC"/>
</dbReference>
<evidence type="ECO:0000256" key="14">
    <source>
        <dbReference type="SAM" id="Phobius"/>
    </source>
</evidence>
<evidence type="ECO:0000256" key="5">
    <source>
        <dbReference type="ARBA" id="ARBA00018522"/>
    </source>
</evidence>
<dbReference type="CDD" id="cd03354">
    <property type="entry name" value="LbH_SAT"/>
    <property type="match status" value="1"/>
</dbReference>
<evidence type="ECO:0000256" key="12">
    <source>
        <dbReference type="ARBA" id="ARBA00049486"/>
    </source>
</evidence>
<dbReference type="AlphaFoldDB" id="D5WRP7"/>
<dbReference type="OrthoDB" id="9801456at2"/>
<name>D5WRP7_KYRT2</name>
<dbReference type="InterPro" id="IPR011004">
    <property type="entry name" value="Trimer_LpxA-like_sf"/>
</dbReference>
<dbReference type="UniPathway" id="UPA00136">
    <property type="reaction ID" value="UER00199"/>
</dbReference>
<keyword evidence="9" id="KW-0677">Repeat</keyword>
<evidence type="ECO:0000256" key="1">
    <source>
        <dbReference type="ARBA" id="ARBA00004496"/>
    </source>
</evidence>
<evidence type="ECO:0000256" key="9">
    <source>
        <dbReference type="ARBA" id="ARBA00022737"/>
    </source>
</evidence>
<dbReference type="InterPro" id="IPR005881">
    <property type="entry name" value="Ser_O-AcTrfase"/>
</dbReference>
<feature type="domain" description="Serine acetyltransferase N-terminal" evidence="15">
    <location>
        <begin position="3"/>
        <end position="35"/>
    </location>
</feature>
<evidence type="ECO:0000256" key="6">
    <source>
        <dbReference type="ARBA" id="ARBA00022490"/>
    </source>
</evidence>
<keyword evidence="14" id="KW-0472">Membrane</keyword>
<dbReference type="SUPFAM" id="SSF51161">
    <property type="entry name" value="Trimeric LpxA-like enzymes"/>
    <property type="match status" value="1"/>
</dbReference>
<keyword evidence="7" id="KW-0028">Amino-acid biosynthesis</keyword>
<proteinExistence type="inferred from homology"/>
<dbReference type="Pfam" id="PF06426">
    <property type="entry name" value="SATase_N"/>
    <property type="match status" value="1"/>
</dbReference>
<keyword evidence="8 13" id="KW-0808">Transferase</keyword>
<dbReference type="EMBL" id="CP002017">
    <property type="protein sequence ID" value="ADG04908.1"/>
    <property type="molecule type" value="Genomic_DNA"/>
</dbReference>
<dbReference type="FunFam" id="2.160.10.10:FF:000007">
    <property type="entry name" value="Serine acetyltransferase"/>
    <property type="match status" value="1"/>
</dbReference>
<organism evidence="16 17">
    <name type="scientific">Kyrpidia tusciae (strain DSM 2912 / NBRC 15312 / T2)</name>
    <name type="common">Bacillus tusciae</name>
    <dbReference type="NCBI Taxonomy" id="562970"/>
    <lineage>
        <taxon>Bacteria</taxon>
        <taxon>Bacillati</taxon>
        <taxon>Bacillota</taxon>
        <taxon>Bacilli</taxon>
        <taxon>Bacillales</taxon>
        <taxon>Alicyclobacillaceae</taxon>
        <taxon>Kyrpidia</taxon>
    </lineage>
</organism>
<dbReference type="Proteomes" id="UP000002368">
    <property type="component" value="Chromosome"/>
</dbReference>
<accession>D5WRP7</accession>
<dbReference type="Gene3D" id="2.160.10.10">
    <property type="entry name" value="Hexapeptide repeat proteins"/>
    <property type="match status" value="1"/>
</dbReference>
<dbReference type="FunFam" id="1.10.3130.10:FF:000003">
    <property type="entry name" value="Serine acetyltransferase"/>
    <property type="match status" value="1"/>
</dbReference>
<dbReference type="NCBIfam" id="NF041874">
    <property type="entry name" value="EPS_EpsC"/>
    <property type="match status" value="1"/>
</dbReference>
<evidence type="ECO:0000313" key="17">
    <source>
        <dbReference type="Proteomes" id="UP000002368"/>
    </source>
</evidence>
<keyword evidence="14" id="KW-0812">Transmembrane</keyword>
<comment type="subcellular location">
    <subcellularLocation>
        <location evidence="1">Cytoplasm</location>
    </subcellularLocation>
</comment>
<dbReference type="InterPro" id="IPR053376">
    <property type="entry name" value="Serine_acetyltransferase"/>
</dbReference>
<dbReference type="RefSeq" id="WP_013074202.1">
    <property type="nucleotide sequence ID" value="NC_014098.1"/>
</dbReference>
<dbReference type="GO" id="GO:0006535">
    <property type="term" value="P:cysteine biosynthetic process from serine"/>
    <property type="evidence" value="ECO:0007669"/>
    <property type="project" value="InterPro"/>
</dbReference>
<comment type="similarity">
    <text evidence="3 13">Belongs to the transferase hexapeptide repeat family.</text>
</comment>
<evidence type="ECO:0000256" key="2">
    <source>
        <dbReference type="ARBA" id="ARBA00004876"/>
    </source>
</evidence>
<feature type="transmembrane region" description="Helical" evidence="14">
    <location>
        <begin position="21"/>
        <end position="38"/>
    </location>
</feature>
<dbReference type="InterPro" id="IPR001451">
    <property type="entry name" value="Hexapep"/>
</dbReference>
<sequence>MFRRLREDIQCIMDRDPAARSAVEVLLTYSGLHALWFYRVAHRLYLRRRFTLARMVSQFARFLTGIEIHPGAKIGRGVFIDHGSGVVIGETAEIGDNVTIYQGVTLGGTGKEKGKRHPTVGNNVLISTGAKILGAITIGDNSKIGAGSVVLKDVPPNSTVVGIPGRVVILDGRRVNDMDHVNLPDPVADLLRSMQQQINELRREIMELKGEVVDADPRVQYINKTKGSV</sequence>
<dbReference type="Gene3D" id="1.10.3130.10">
    <property type="entry name" value="serine acetyltransferase, domain 1"/>
    <property type="match status" value="1"/>
</dbReference>
<reference evidence="16 17" key="1">
    <citation type="journal article" date="2011" name="Stand. Genomic Sci.">
        <title>Complete genome sequence of the thermophilic, hydrogen-oxidizing Bacillus tusciae type strain (T2) and reclassification in the new genus, Kyrpidia gen. nov. as Kyrpidia tusciae comb. nov. and emendation of the family Alicyclobacillaceae da Costa and Rainey, 2010.</title>
        <authorList>
            <person name="Klenk H.P."/>
            <person name="Lapidus A."/>
            <person name="Chertkov O."/>
            <person name="Copeland A."/>
            <person name="Del Rio T.G."/>
            <person name="Nolan M."/>
            <person name="Lucas S."/>
            <person name="Chen F."/>
            <person name="Tice H."/>
            <person name="Cheng J.F."/>
            <person name="Han C."/>
            <person name="Bruce D."/>
            <person name="Goodwin L."/>
            <person name="Pitluck S."/>
            <person name="Pati A."/>
            <person name="Ivanova N."/>
            <person name="Mavromatis K."/>
            <person name="Daum C."/>
            <person name="Chen A."/>
            <person name="Palaniappan K."/>
            <person name="Chang Y.J."/>
            <person name="Land M."/>
            <person name="Hauser L."/>
            <person name="Jeffries C.D."/>
            <person name="Detter J.C."/>
            <person name="Rohde M."/>
            <person name="Abt B."/>
            <person name="Pukall R."/>
            <person name="Goker M."/>
            <person name="Bristow J."/>
            <person name="Markowitz V."/>
            <person name="Hugenholtz P."/>
            <person name="Eisen J.A."/>
        </authorList>
    </citation>
    <scope>NUCLEOTIDE SEQUENCE [LARGE SCALE GENOMIC DNA]</scope>
    <source>
        <strain evidence="16 17">DSM 2912</strain>
    </source>
</reference>
<dbReference type="Pfam" id="PF00132">
    <property type="entry name" value="Hexapep"/>
    <property type="match status" value="1"/>
</dbReference>
<dbReference type="InterPro" id="IPR042122">
    <property type="entry name" value="Ser_AcTrfase_N_sf"/>
</dbReference>
<dbReference type="NCBIfam" id="TIGR01172">
    <property type="entry name" value="cysE"/>
    <property type="match status" value="1"/>
</dbReference>
<evidence type="ECO:0000256" key="11">
    <source>
        <dbReference type="ARBA" id="ARBA00023315"/>
    </source>
</evidence>
<keyword evidence="10" id="KW-0198">Cysteine biosynthesis</keyword>
<dbReference type="STRING" id="562970.Btus_0130"/>
<evidence type="ECO:0000256" key="7">
    <source>
        <dbReference type="ARBA" id="ARBA00022605"/>
    </source>
</evidence>
<evidence type="ECO:0000256" key="4">
    <source>
        <dbReference type="ARBA" id="ARBA00013266"/>
    </source>
</evidence>
<dbReference type="PANTHER" id="PTHR42811">
    <property type="entry name" value="SERINE ACETYLTRANSFERASE"/>
    <property type="match status" value="1"/>
</dbReference>
<keyword evidence="14" id="KW-1133">Transmembrane helix</keyword>
<evidence type="ECO:0000256" key="10">
    <source>
        <dbReference type="ARBA" id="ARBA00023192"/>
    </source>
</evidence>
<dbReference type="GO" id="GO:0005737">
    <property type="term" value="C:cytoplasm"/>
    <property type="evidence" value="ECO:0007669"/>
    <property type="project" value="UniProtKB-SubCell"/>
</dbReference>
<comment type="catalytic activity">
    <reaction evidence="12 13">
        <text>L-serine + acetyl-CoA = O-acetyl-L-serine + CoA</text>
        <dbReference type="Rhea" id="RHEA:24560"/>
        <dbReference type="ChEBI" id="CHEBI:33384"/>
        <dbReference type="ChEBI" id="CHEBI:57287"/>
        <dbReference type="ChEBI" id="CHEBI:57288"/>
        <dbReference type="ChEBI" id="CHEBI:58340"/>
        <dbReference type="EC" id="2.3.1.30"/>
    </reaction>
</comment>
<keyword evidence="17" id="KW-1185">Reference proteome</keyword>
<keyword evidence="6" id="KW-0963">Cytoplasm</keyword>
<evidence type="ECO:0000256" key="8">
    <source>
        <dbReference type="ARBA" id="ARBA00022679"/>
    </source>
</evidence>
<dbReference type="PIRSF" id="PIRSF000441">
    <property type="entry name" value="CysE"/>
    <property type="match status" value="1"/>
</dbReference>
<keyword evidence="11 13" id="KW-0012">Acyltransferase</keyword>
<dbReference type="InterPro" id="IPR045304">
    <property type="entry name" value="LbH_SAT"/>
</dbReference>
<dbReference type="HOGENOM" id="CLU_051638_10_0_9"/>
<dbReference type="EC" id="2.3.1.30" evidence="4 13"/>
<comment type="pathway">
    <text evidence="2">Amino-acid biosynthesis; L-cysteine biosynthesis; L-cysteine from L-serine: step 1/2.</text>
</comment>
<evidence type="ECO:0000313" key="16">
    <source>
        <dbReference type="EMBL" id="ADG04908.1"/>
    </source>
</evidence>
<dbReference type="InterPro" id="IPR010493">
    <property type="entry name" value="Ser_AcTrfase_N"/>
</dbReference>
<evidence type="ECO:0000259" key="15">
    <source>
        <dbReference type="Pfam" id="PF06426"/>
    </source>
</evidence>
<evidence type="ECO:0000256" key="13">
    <source>
        <dbReference type="PIRNR" id="PIRNR000441"/>
    </source>
</evidence>
<evidence type="ECO:0000256" key="3">
    <source>
        <dbReference type="ARBA" id="ARBA00007274"/>
    </source>
</evidence>
<dbReference type="KEGG" id="bts:Btus_0130"/>
<dbReference type="eggNOG" id="COG1045">
    <property type="taxonomic scope" value="Bacteria"/>
</dbReference>
<protein>
    <recommendedName>
        <fullName evidence="5 13">Serine acetyltransferase</fullName>
        <ecNumber evidence="4 13">2.3.1.30</ecNumber>
    </recommendedName>
</protein>